<evidence type="ECO:0000313" key="2">
    <source>
        <dbReference type="Proteomes" id="UP000037660"/>
    </source>
</evidence>
<dbReference type="InterPro" id="IPR025503">
    <property type="entry name" value="DUF4391"/>
</dbReference>
<dbReference type="AlphaFoldDB" id="A0A0K8P8T7"/>
<comment type="caution">
    <text evidence="1">The sequence shown here is derived from an EMBL/GenBank/DDBJ whole genome shotgun (WGS) entry which is preliminary data.</text>
</comment>
<dbReference type="STRING" id="1547922.ISF6_0237"/>
<sequence>MTVDQLLQALALPDSTRVQQRVPKKLLVEHGAATAQDKRLIQDGIDEITWLASLKPHLIGVPEHEDEHRHYREAAVLSLSLRPGTRPARLVELLHRAVPHPVLLATTVDDSLGLSVAHLRRSQTEAEQVVQDGPLMSVQVPPEGGGAAFRTALALANQPRTDLFALVQGWMDTIAALDAAQETGSFVPSTSRAQAEARHAALQQFRGLRAQAAELRARAMKERQLARQVALNEELRSISALMESLRQKLMVGGG</sequence>
<reference evidence="2" key="1">
    <citation type="submission" date="2015-07" db="EMBL/GenBank/DDBJ databases">
        <title>Discovery of a poly(ethylene terephthalate assimilation.</title>
        <authorList>
            <person name="Yoshida S."/>
            <person name="Hiraga K."/>
            <person name="Takehana T."/>
            <person name="Taniguchi I."/>
            <person name="Yamaji H."/>
            <person name="Maeda Y."/>
            <person name="Toyohara K."/>
            <person name="Miyamoto K."/>
            <person name="Kimura Y."/>
            <person name="Oda K."/>
        </authorList>
    </citation>
    <scope>NUCLEOTIDE SEQUENCE [LARGE SCALE GENOMIC DNA]</scope>
    <source>
        <strain evidence="2">NBRC 110686 / TISTR 2288 / 201-F6</strain>
    </source>
</reference>
<name>A0A0K8P8T7_PISS1</name>
<dbReference type="EMBL" id="BBYR01000105">
    <property type="protein sequence ID" value="GAP38924.1"/>
    <property type="molecule type" value="Genomic_DNA"/>
</dbReference>
<protein>
    <recommendedName>
        <fullName evidence="3">Methyl-accepting chemotaxis protein</fullName>
    </recommendedName>
</protein>
<dbReference type="Proteomes" id="UP000037660">
    <property type="component" value="Unassembled WGS sequence"/>
</dbReference>
<dbReference type="OrthoDB" id="9805811at2"/>
<keyword evidence="2" id="KW-1185">Reference proteome</keyword>
<evidence type="ECO:0008006" key="3">
    <source>
        <dbReference type="Google" id="ProtNLM"/>
    </source>
</evidence>
<dbReference type="Pfam" id="PF14335">
    <property type="entry name" value="DUF4391"/>
    <property type="match status" value="1"/>
</dbReference>
<reference evidence="1 2" key="2">
    <citation type="journal article" date="2016" name="Science">
        <title>A bacterium that degrades and assimilates poly(ethylene terephthalate).</title>
        <authorList>
            <person name="Yoshida S."/>
            <person name="Hiraga K."/>
            <person name="Takehana T."/>
            <person name="Taniguchi I."/>
            <person name="Yamaji H."/>
            <person name="Maeda Y."/>
            <person name="Toyohara K."/>
            <person name="Miyamoto K."/>
            <person name="Kimura Y."/>
            <person name="Oda K."/>
        </authorList>
    </citation>
    <scope>NUCLEOTIDE SEQUENCE [LARGE SCALE GENOMIC DNA]</scope>
    <source>
        <strain evidence="2">NBRC 110686 / TISTR 2288 / 201-F6</strain>
    </source>
</reference>
<gene>
    <name evidence="1" type="ORF">ISF6_0237</name>
</gene>
<evidence type="ECO:0000313" key="1">
    <source>
        <dbReference type="EMBL" id="GAP38924.1"/>
    </source>
</evidence>
<organism evidence="1 2">
    <name type="scientific">Piscinibacter sakaiensis</name>
    <name type="common">Ideonella sakaiensis</name>
    <dbReference type="NCBI Taxonomy" id="1547922"/>
    <lineage>
        <taxon>Bacteria</taxon>
        <taxon>Pseudomonadati</taxon>
        <taxon>Pseudomonadota</taxon>
        <taxon>Betaproteobacteria</taxon>
        <taxon>Burkholderiales</taxon>
        <taxon>Sphaerotilaceae</taxon>
        <taxon>Piscinibacter</taxon>
    </lineage>
</organism>
<proteinExistence type="predicted"/>
<dbReference type="RefSeq" id="WP_054022756.1">
    <property type="nucleotide sequence ID" value="NZ_BBYR01000105.1"/>
</dbReference>
<accession>A0A0K8P8T7</accession>